<feature type="domain" description="Gamma tubulin complex component protein N-terminal" evidence="2">
    <location>
        <begin position="2"/>
        <end position="143"/>
    </location>
</feature>
<gene>
    <name evidence="3" type="ORF">VTJ49DRAFT_6084</name>
</gene>
<proteinExistence type="predicted"/>
<protein>
    <recommendedName>
        <fullName evidence="2">Gamma tubulin complex component protein N-terminal domain-containing protein</fullName>
    </recommendedName>
</protein>
<evidence type="ECO:0000313" key="4">
    <source>
        <dbReference type="Proteomes" id="UP001583172"/>
    </source>
</evidence>
<keyword evidence="4" id="KW-1185">Reference proteome</keyword>
<keyword evidence="1" id="KW-0493">Microtubule</keyword>
<dbReference type="Pfam" id="PF17681">
    <property type="entry name" value="GCP_N_terminal"/>
    <property type="match status" value="1"/>
</dbReference>
<evidence type="ECO:0000256" key="1">
    <source>
        <dbReference type="ARBA" id="ARBA00022701"/>
    </source>
</evidence>
<evidence type="ECO:0000259" key="2">
    <source>
        <dbReference type="Pfam" id="PF17681"/>
    </source>
</evidence>
<name>A0ABR3V201_HUMIN</name>
<dbReference type="InterPro" id="IPR041470">
    <property type="entry name" value="GCP_N"/>
</dbReference>
<comment type="caution">
    <text evidence="3">The sequence shown here is derived from an EMBL/GenBank/DDBJ whole genome shotgun (WGS) entry which is preliminary data.</text>
</comment>
<accession>A0ABR3V201</accession>
<organism evidence="3 4">
    <name type="scientific">Humicola insolens</name>
    <name type="common">Soft-rot fungus</name>
    <dbReference type="NCBI Taxonomy" id="85995"/>
    <lineage>
        <taxon>Eukaryota</taxon>
        <taxon>Fungi</taxon>
        <taxon>Dikarya</taxon>
        <taxon>Ascomycota</taxon>
        <taxon>Pezizomycotina</taxon>
        <taxon>Sordariomycetes</taxon>
        <taxon>Sordariomycetidae</taxon>
        <taxon>Sordariales</taxon>
        <taxon>Chaetomiaceae</taxon>
        <taxon>Mycothermus</taxon>
    </lineage>
</organism>
<evidence type="ECO:0000313" key="3">
    <source>
        <dbReference type="EMBL" id="KAL1835784.1"/>
    </source>
</evidence>
<sequence length="168" mass="18168">MLQEILLSLSGHPSPLLRSAAAAASPSSSSEPDIYSTTLTPPERALLAPLARLADAHIRLRTSTSHLAASHPSVVCRAVAAAIDALHLSAFRAKVLDVERALLRGDAGLVGAYRAVPLTEVVAEFEGWGRRLGFLERVVGVLEEDGGGNTTAKGRWWWGWWRWRRGRG</sequence>
<dbReference type="EMBL" id="JAZGSY010000537">
    <property type="protein sequence ID" value="KAL1835784.1"/>
    <property type="molecule type" value="Genomic_DNA"/>
</dbReference>
<dbReference type="Proteomes" id="UP001583172">
    <property type="component" value="Unassembled WGS sequence"/>
</dbReference>
<reference evidence="3 4" key="1">
    <citation type="journal article" date="2024" name="Commun. Biol.">
        <title>Comparative genomic analysis of thermophilic fungi reveals convergent evolutionary adaptations and gene losses.</title>
        <authorList>
            <person name="Steindorff A.S."/>
            <person name="Aguilar-Pontes M.V."/>
            <person name="Robinson A.J."/>
            <person name="Andreopoulos B."/>
            <person name="LaButti K."/>
            <person name="Kuo A."/>
            <person name="Mondo S."/>
            <person name="Riley R."/>
            <person name="Otillar R."/>
            <person name="Haridas S."/>
            <person name="Lipzen A."/>
            <person name="Grimwood J."/>
            <person name="Schmutz J."/>
            <person name="Clum A."/>
            <person name="Reid I.D."/>
            <person name="Moisan M.C."/>
            <person name="Butler G."/>
            <person name="Nguyen T.T.M."/>
            <person name="Dewar K."/>
            <person name="Conant G."/>
            <person name="Drula E."/>
            <person name="Henrissat B."/>
            <person name="Hansel C."/>
            <person name="Singer S."/>
            <person name="Hutchinson M.I."/>
            <person name="de Vries R.P."/>
            <person name="Natvig D.O."/>
            <person name="Powell A.J."/>
            <person name="Tsang A."/>
            <person name="Grigoriev I.V."/>
        </authorList>
    </citation>
    <scope>NUCLEOTIDE SEQUENCE [LARGE SCALE GENOMIC DNA]</scope>
    <source>
        <strain evidence="3 4">CBS 620.91</strain>
    </source>
</reference>